<organism evidence="1 2">
    <name type="scientific">Solidesulfovibrio fructosivorans JJ]</name>
    <dbReference type="NCBI Taxonomy" id="596151"/>
    <lineage>
        <taxon>Bacteria</taxon>
        <taxon>Pseudomonadati</taxon>
        <taxon>Thermodesulfobacteriota</taxon>
        <taxon>Desulfovibrionia</taxon>
        <taxon>Desulfovibrionales</taxon>
        <taxon>Desulfovibrionaceae</taxon>
        <taxon>Solidesulfovibrio</taxon>
    </lineage>
</organism>
<accession>E1JYM0</accession>
<gene>
    <name evidence="1" type="ORF">DesfrDRAFT_2719</name>
</gene>
<dbReference type="STRING" id="596151.DesfrDRAFT_2719"/>
<dbReference type="Proteomes" id="UP000006250">
    <property type="component" value="Unassembled WGS sequence"/>
</dbReference>
<protein>
    <submittedName>
        <fullName evidence="1">Uncharacterized protein</fullName>
    </submittedName>
</protein>
<evidence type="ECO:0000313" key="2">
    <source>
        <dbReference type="Proteomes" id="UP000006250"/>
    </source>
</evidence>
<keyword evidence="2" id="KW-1185">Reference proteome</keyword>
<dbReference type="EMBL" id="AECZ01000018">
    <property type="protein sequence ID" value="EFL50604.1"/>
    <property type="molecule type" value="Genomic_DNA"/>
</dbReference>
<name>E1JYM0_SOLFR</name>
<proteinExistence type="predicted"/>
<sequence>MRQIRNFMQHFFNPLHVYCRLQDLGVNAPTAQRMSRAYERYLWRFIW</sequence>
<dbReference type="AlphaFoldDB" id="E1JYM0"/>
<dbReference type="eggNOG" id="ENOG503188Y">
    <property type="taxonomic scope" value="Bacteria"/>
</dbReference>
<evidence type="ECO:0000313" key="1">
    <source>
        <dbReference type="EMBL" id="EFL50604.1"/>
    </source>
</evidence>
<dbReference type="RefSeq" id="WP_005994711.1">
    <property type="nucleotide sequence ID" value="NZ_AECZ01000018.1"/>
</dbReference>
<reference evidence="1 2" key="1">
    <citation type="submission" date="2010-08" db="EMBL/GenBank/DDBJ databases">
        <title>The draft genome of Desulfovibrio fructosovorans JJ.</title>
        <authorList>
            <consortium name="US DOE Joint Genome Institute (JGI-PGF)"/>
            <person name="Lucas S."/>
            <person name="Copeland A."/>
            <person name="Lapidus A."/>
            <person name="Cheng J.-F."/>
            <person name="Bruce D."/>
            <person name="Goodwin L."/>
            <person name="Pitluck S."/>
            <person name="Land M.L."/>
            <person name="Hauser L."/>
            <person name="Chang Y.-J."/>
            <person name="Jeffries C."/>
            <person name="Wall J.D."/>
            <person name="Stahl D.A."/>
            <person name="Arkin A.P."/>
            <person name="Dehal P."/>
            <person name="Stolyar S.M."/>
            <person name="Hazen T.C."/>
            <person name="Woyke T.J."/>
        </authorList>
    </citation>
    <scope>NUCLEOTIDE SEQUENCE [LARGE SCALE GENOMIC DNA]</scope>
    <source>
        <strain evidence="1 2">JJ</strain>
    </source>
</reference>
<comment type="caution">
    <text evidence="1">The sequence shown here is derived from an EMBL/GenBank/DDBJ whole genome shotgun (WGS) entry which is preliminary data.</text>
</comment>